<dbReference type="NCBIfam" id="NF005115">
    <property type="entry name" value="PRK06547.1"/>
    <property type="match status" value="1"/>
</dbReference>
<comment type="caution">
    <text evidence="1">The sequence shown here is derived from an EMBL/GenBank/DDBJ whole genome shotgun (WGS) entry which is preliminary data.</text>
</comment>
<proteinExistence type="predicted"/>
<dbReference type="SUPFAM" id="SSF52540">
    <property type="entry name" value="P-loop containing nucleoside triphosphate hydrolases"/>
    <property type="match status" value="1"/>
</dbReference>
<evidence type="ECO:0000313" key="1">
    <source>
        <dbReference type="EMBL" id="HJA05286.1"/>
    </source>
</evidence>
<reference evidence="1" key="2">
    <citation type="submission" date="2021-04" db="EMBL/GenBank/DDBJ databases">
        <authorList>
            <person name="Gilroy R."/>
        </authorList>
    </citation>
    <scope>NUCLEOTIDE SEQUENCE</scope>
    <source>
        <strain evidence="1">ChiHjej8B7-3636</strain>
    </source>
</reference>
<dbReference type="AlphaFoldDB" id="A0A9D2H849"/>
<sequence length="202" mass="22124">MRRGPRAGARREEPQEEAALTGVDEAALDGIVDAAVLALRADPRGRIVIDGRSGAGKTTLAHRIAAVVGVRVVSLDEFYPGWDGLAEATHITERIVTSHAAGRIATYRRWDWERDVWLPQEHAVQPDAALVIEGCGALSRTTAEPATLSIWIDGDETARRERALRRDGDGFRRHWDAWAAQENAHIRAHDPQSLAAYAAVTI</sequence>
<dbReference type="EMBL" id="DXAM01000142">
    <property type="protein sequence ID" value="HJA05286.1"/>
    <property type="molecule type" value="Genomic_DNA"/>
</dbReference>
<dbReference type="Proteomes" id="UP000824220">
    <property type="component" value="Unassembled WGS sequence"/>
</dbReference>
<evidence type="ECO:0008006" key="3">
    <source>
        <dbReference type="Google" id="ProtNLM"/>
    </source>
</evidence>
<organism evidence="1 2">
    <name type="scientific">Candidatus Microbacterium stercoravium</name>
    <dbReference type="NCBI Taxonomy" id="2838697"/>
    <lineage>
        <taxon>Bacteria</taxon>
        <taxon>Bacillati</taxon>
        <taxon>Actinomycetota</taxon>
        <taxon>Actinomycetes</taxon>
        <taxon>Micrococcales</taxon>
        <taxon>Microbacteriaceae</taxon>
        <taxon>Microbacterium</taxon>
    </lineage>
</organism>
<dbReference type="Gene3D" id="3.40.50.300">
    <property type="entry name" value="P-loop containing nucleotide triphosphate hydrolases"/>
    <property type="match status" value="1"/>
</dbReference>
<name>A0A9D2H849_9MICO</name>
<reference evidence="1" key="1">
    <citation type="journal article" date="2021" name="PeerJ">
        <title>Extensive microbial diversity within the chicken gut microbiome revealed by metagenomics and culture.</title>
        <authorList>
            <person name="Gilroy R."/>
            <person name="Ravi A."/>
            <person name="Getino M."/>
            <person name="Pursley I."/>
            <person name="Horton D.L."/>
            <person name="Alikhan N.F."/>
            <person name="Baker D."/>
            <person name="Gharbi K."/>
            <person name="Hall N."/>
            <person name="Watson M."/>
            <person name="Adriaenssens E.M."/>
            <person name="Foster-Nyarko E."/>
            <person name="Jarju S."/>
            <person name="Secka A."/>
            <person name="Antonio M."/>
            <person name="Oren A."/>
            <person name="Chaudhuri R.R."/>
            <person name="La Ragione R."/>
            <person name="Hildebrand F."/>
            <person name="Pallen M.J."/>
        </authorList>
    </citation>
    <scope>NUCLEOTIDE SEQUENCE</scope>
    <source>
        <strain evidence="1">ChiHjej8B7-3636</strain>
    </source>
</reference>
<protein>
    <recommendedName>
        <fullName evidence="3">Uridine kinase</fullName>
    </recommendedName>
</protein>
<accession>A0A9D2H849</accession>
<gene>
    <name evidence="1" type="ORF">H9800_10560</name>
</gene>
<dbReference type="InterPro" id="IPR027417">
    <property type="entry name" value="P-loop_NTPase"/>
</dbReference>
<evidence type="ECO:0000313" key="2">
    <source>
        <dbReference type="Proteomes" id="UP000824220"/>
    </source>
</evidence>